<reference evidence="2 3" key="1">
    <citation type="submission" date="2023-07" db="EMBL/GenBank/DDBJ databases">
        <title>Genomic Encyclopedia of Type Strains, Phase IV (KMG-IV): sequencing the most valuable type-strain genomes for metagenomic binning, comparative biology and taxonomic classification.</title>
        <authorList>
            <person name="Goeker M."/>
        </authorList>
    </citation>
    <scope>NUCLEOTIDE SEQUENCE [LARGE SCALE GENOMIC DNA]</scope>
    <source>
        <strain evidence="2 3">DSM 19092</strain>
    </source>
</reference>
<dbReference type="EMBL" id="JAUSTR010000009">
    <property type="protein sequence ID" value="MDQ0163070.1"/>
    <property type="molecule type" value="Genomic_DNA"/>
</dbReference>
<protein>
    <submittedName>
        <fullName evidence="2">Urease accessory protein UreH</fullName>
    </submittedName>
</protein>
<comment type="caution">
    <text evidence="2">The sequence shown here is derived from an EMBL/GenBank/DDBJ whole genome shotgun (WGS) entry which is preliminary data.</text>
</comment>
<evidence type="ECO:0000313" key="2">
    <source>
        <dbReference type="EMBL" id="MDQ0163070.1"/>
    </source>
</evidence>
<dbReference type="InterPro" id="IPR002669">
    <property type="entry name" value="UreD"/>
</dbReference>
<evidence type="ECO:0000256" key="1">
    <source>
        <dbReference type="ARBA" id="ARBA00023186"/>
    </source>
</evidence>
<dbReference type="Proteomes" id="UP001225646">
    <property type="component" value="Unassembled WGS sequence"/>
</dbReference>
<accession>A0ABT9VQC8</accession>
<sequence>MKNNIHEYLQDPLIVYKHAHLEQDTVVHMERGTTFLYKEIINQGWSDTGQPFLFQELRLKLKVYEENRRKAMVKQQSFRKEPI</sequence>
<dbReference type="Pfam" id="PF01774">
    <property type="entry name" value="UreD"/>
    <property type="match status" value="1"/>
</dbReference>
<name>A0ABT9VQC8_9BACI</name>
<keyword evidence="3" id="KW-1185">Reference proteome</keyword>
<proteinExistence type="predicted"/>
<organism evidence="2 3">
    <name type="scientific">Aeribacillus alveayuensis</name>
    <dbReference type="NCBI Taxonomy" id="279215"/>
    <lineage>
        <taxon>Bacteria</taxon>
        <taxon>Bacillati</taxon>
        <taxon>Bacillota</taxon>
        <taxon>Bacilli</taxon>
        <taxon>Bacillales</taxon>
        <taxon>Bacillaceae</taxon>
        <taxon>Aeribacillus</taxon>
    </lineage>
</organism>
<keyword evidence="1" id="KW-0143">Chaperone</keyword>
<gene>
    <name evidence="2" type="ORF">J2S06_002147</name>
</gene>
<evidence type="ECO:0000313" key="3">
    <source>
        <dbReference type="Proteomes" id="UP001225646"/>
    </source>
</evidence>